<dbReference type="InterPro" id="IPR013780">
    <property type="entry name" value="Glyco_hydro_b"/>
</dbReference>
<dbReference type="Proteomes" id="UP000184267">
    <property type="component" value="Unassembled WGS sequence"/>
</dbReference>
<dbReference type="PANTHER" id="PTHR36183:SF2">
    <property type="entry name" value="BETA-GLUCURONIDASE C-TERMINAL DOMAIN-CONTAINING PROTEIN"/>
    <property type="match status" value="1"/>
</dbReference>
<gene>
    <name evidence="5" type="ORF">TRAPUB_12689</name>
</gene>
<accession>A0A1M2VTH1</accession>
<protein>
    <submittedName>
        <fullName evidence="5">Beta-glucuronidase</fullName>
    </submittedName>
</protein>
<keyword evidence="2" id="KW-0812">Transmembrane</keyword>
<keyword evidence="6" id="KW-1185">Reference proteome</keyword>
<dbReference type="EMBL" id="MNAD01000731">
    <property type="protein sequence ID" value="OJT10820.1"/>
    <property type="molecule type" value="Genomic_DNA"/>
</dbReference>
<dbReference type="InterPro" id="IPR017853">
    <property type="entry name" value="GH"/>
</dbReference>
<feature type="region of interest" description="Disordered" evidence="1">
    <location>
        <begin position="635"/>
        <end position="655"/>
    </location>
</feature>
<evidence type="ECO:0000259" key="4">
    <source>
        <dbReference type="Pfam" id="PF16862"/>
    </source>
</evidence>
<feature type="domain" description="Beta-glucuronidase C-terminal" evidence="4">
    <location>
        <begin position="488"/>
        <end position="598"/>
    </location>
</feature>
<dbReference type="AlphaFoldDB" id="A0A1M2VTH1"/>
<dbReference type="STRING" id="154538.A0A1M2VTH1"/>
<proteinExistence type="predicted"/>
<sequence>MRLPLFSVLLACLSSTKADVTIYGVFGKTTTVPVQSGTDIPTTTTSYLTTHGPARFTSLAAYNDVYLPPPPIPSPAPDTAFTVNIPNSASNVVGLSIPQAGTFFGFSIEMSVATQLIGTNSSRLFVPFLNLMALVVERAGAVHVRVGGNTQETASMVDSFPDGRILEKDKEDASNPTSTPVLDYTIDLLYMLGNVSSLVNVKWYLGIPFNDTSHLRLEIAEHGEEILGDNLIGFQAGNEPDLYGAFSHGHRNASYGPWDYFGEFSQLTQAYASDTKITRKKSLIAPSTQGGNWPDPLNPANKPMGAEAVWNTGFVQVYDEYLSALAVEHYPNENCADIFPGDSEPLDLLIQLGPYLTHNNGLGQVQPHLNSTMLAQTWGKPFLMFETNTASCGGFPGISDAFTSALWAVDYALQMANSNFTGALFHAGGQNVTYNPFTAAPTNESSFHQWTVGPIFYAALAVAEALGSTNTSRVKDLFPNNGNEFTPAYAIYENDQLARMMLVNFLDDPSGAHDYTAAISVGGQQFGEGNAVPAQVKVKYLLAPSVAEKQNITWAGQTLGGRFQVDGRLKGTEDVQTVQCDQTANTCQIKVPAPGAALVFISDTAQQQAAAPDSASTYATTVVTKTKNTATVDPAVIATSNGQNGKNRGIGGTSQGGENGAVGVRALAATSALVAALTAVLVVGLSASLSAGLLW</sequence>
<dbReference type="Gene3D" id="3.20.20.80">
    <property type="entry name" value="Glycosidases"/>
    <property type="match status" value="1"/>
</dbReference>
<name>A0A1M2VTH1_TRAPU</name>
<evidence type="ECO:0000313" key="6">
    <source>
        <dbReference type="Proteomes" id="UP000184267"/>
    </source>
</evidence>
<evidence type="ECO:0000313" key="5">
    <source>
        <dbReference type="EMBL" id="OJT10820.1"/>
    </source>
</evidence>
<feature type="signal peptide" evidence="3">
    <location>
        <begin position="1"/>
        <end position="18"/>
    </location>
</feature>
<dbReference type="InterPro" id="IPR031728">
    <property type="entry name" value="GlcAase_C"/>
</dbReference>
<organism evidence="5 6">
    <name type="scientific">Trametes pubescens</name>
    <name type="common">White-rot fungus</name>
    <dbReference type="NCBI Taxonomy" id="154538"/>
    <lineage>
        <taxon>Eukaryota</taxon>
        <taxon>Fungi</taxon>
        <taxon>Dikarya</taxon>
        <taxon>Basidiomycota</taxon>
        <taxon>Agaricomycotina</taxon>
        <taxon>Agaricomycetes</taxon>
        <taxon>Polyporales</taxon>
        <taxon>Polyporaceae</taxon>
        <taxon>Trametes</taxon>
    </lineage>
</organism>
<feature type="transmembrane region" description="Helical" evidence="2">
    <location>
        <begin position="672"/>
        <end position="694"/>
    </location>
</feature>
<keyword evidence="2" id="KW-0472">Membrane</keyword>
<evidence type="ECO:0000256" key="3">
    <source>
        <dbReference type="SAM" id="SignalP"/>
    </source>
</evidence>
<dbReference type="OMA" id="YPNENCA"/>
<keyword evidence="3" id="KW-0732">Signal</keyword>
<dbReference type="PANTHER" id="PTHR36183">
    <property type="entry name" value="BETA-GLUCURONIDASE"/>
    <property type="match status" value="1"/>
</dbReference>
<feature type="chain" id="PRO_5012408855" evidence="3">
    <location>
        <begin position="19"/>
        <end position="695"/>
    </location>
</feature>
<dbReference type="Gene3D" id="2.60.40.1180">
    <property type="entry name" value="Golgi alpha-mannosidase II"/>
    <property type="match status" value="1"/>
</dbReference>
<evidence type="ECO:0000256" key="2">
    <source>
        <dbReference type="SAM" id="Phobius"/>
    </source>
</evidence>
<dbReference type="OrthoDB" id="2796951at2759"/>
<keyword evidence="2" id="KW-1133">Transmembrane helix</keyword>
<reference evidence="5 6" key="1">
    <citation type="submission" date="2016-10" db="EMBL/GenBank/DDBJ databases">
        <title>Genome sequence of the basidiomycete white-rot fungus Trametes pubescens.</title>
        <authorList>
            <person name="Makela M.R."/>
            <person name="Granchi Z."/>
            <person name="Peng M."/>
            <person name="De Vries R.P."/>
            <person name="Grigoriev I."/>
            <person name="Riley R."/>
            <person name="Hilden K."/>
        </authorList>
    </citation>
    <scope>NUCLEOTIDE SEQUENCE [LARGE SCALE GENOMIC DNA]</scope>
    <source>
        <strain evidence="5 6">FBCC735</strain>
    </source>
</reference>
<dbReference type="SUPFAM" id="SSF51445">
    <property type="entry name" value="(Trans)glycosidases"/>
    <property type="match status" value="1"/>
</dbReference>
<dbReference type="Pfam" id="PF16862">
    <property type="entry name" value="Glyco_hydro_79C"/>
    <property type="match status" value="1"/>
</dbReference>
<evidence type="ECO:0000256" key="1">
    <source>
        <dbReference type="SAM" id="MobiDB-lite"/>
    </source>
</evidence>
<dbReference type="InterPro" id="IPR052974">
    <property type="entry name" value="GH79_Enzymes"/>
</dbReference>
<comment type="caution">
    <text evidence="5">The sequence shown here is derived from an EMBL/GenBank/DDBJ whole genome shotgun (WGS) entry which is preliminary data.</text>
</comment>